<feature type="compositionally biased region" description="Low complexity" evidence="11">
    <location>
        <begin position="168"/>
        <end position="179"/>
    </location>
</feature>
<dbReference type="Gene3D" id="3.30.420.10">
    <property type="entry name" value="Ribonuclease H-like superfamily/Ribonuclease H"/>
    <property type="match status" value="1"/>
</dbReference>
<dbReference type="GeneID" id="25273847"/>
<comment type="function">
    <text evidence="10">Endonuclease that specifically degrades the RNA of RNA-DNA hybrids.</text>
</comment>
<comment type="similarity">
    <text evidence="4">Belongs to the RNase HII family. Eukaryotic subfamily.</text>
</comment>
<keyword evidence="8 10" id="KW-0378">Hydrolase</keyword>
<dbReference type="Pfam" id="PF01351">
    <property type="entry name" value="RNase_HII"/>
    <property type="match status" value="1"/>
</dbReference>
<dbReference type="OMA" id="REECRFF"/>
<sequence length="299" mass="33324">MKVDDSKRLTEEQREAAFAAFMQQKETFGRKVSLNEISHAAAAGLIAAVCSEGVCVSEVYVDTVGKAESYQAKLQQQFPSLKITVSTALLESRFSLSSEVYVQVREKADSLFPVVSAASILAKVTRDRALRSWPPPERPSKRFKLLQQQQLQQQQQQRTGRPKRDAASSETAAAAAAAEEGSEEEAATAEKETVYGSGYPGDSLTISFMKQHMDLVFGFPSIVRWSWQTAKEMFEKEGVATDWYEEVEEEGEGGIDVPECKQSRITSFFQVKQKTGATIQRPKFFVRNRLELITSASRI</sequence>
<reference evidence="13" key="2">
    <citation type="submission" date="2013-10" db="EMBL/GenBank/DDBJ databases">
        <authorList>
            <person name="Aslett M."/>
        </authorList>
    </citation>
    <scope>NUCLEOTIDE SEQUENCE</scope>
    <source>
        <strain evidence="13">Houghton</strain>
    </source>
</reference>
<dbReference type="VEuPathDB" id="ToxoDB:EAH_00057770"/>
<evidence type="ECO:0000256" key="8">
    <source>
        <dbReference type="ARBA" id="ARBA00022801"/>
    </source>
</evidence>
<dbReference type="Proteomes" id="UP000018050">
    <property type="component" value="Unassembled WGS sequence"/>
</dbReference>
<evidence type="ECO:0000256" key="7">
    <source>
        <dbReference type="ARBA" id="ARBA00022759"/>
    </source>
</evidence>
<comment type="caution">
    <text evidence="9">Lacks conserved residue(s) required for the propagation of feature annotation.</text>
</comment>
<dbReference type="PANTHER" id="PTHR10954:SF7">
    <property type="entry name" value="RIBONUCLEASE H2 SUBUNIT A"/>
    <property type="match status" value="1"/>
</dbReference>
<evidence type="ECO:0000256" key="5">
    <source>
        <dbReference type="ARBA" id="ARBA00022722"/>
    </source>
</evidence>
<accession>U6GL74</accession>
<dbReference type="InterPro" id="IPR036397">
    <property type="entry name" value="RNaseH_sf"/>
</dbReference>
<dbReference type="InterPro" id="IPR024567">
    <property type="entry name" value="RNase_HII/HIII_dom"/>
</dbReference>
<dbReference type="SUPFAM" id="SSF53098">
    <property type="entry name" value="Ribonuclease H-like"/>
    <property type="match status" value="1"/>
</dbReference>
<evidence type="ECO:0000256" key="11">
    <source>
        <dbReference type="SAM" id="MobiDB-lite"/>
    </source>
</evidence>
<evidence type="ECO:0000313" key="13">
    <source>
        <dbReference type="EMBL" id="CDI80981.1"/>
    </source>
</evidence>
<comment type="catalytic activity">
    <reaction evidence="1 10">
        <text>Endonucleolytic cleavage to 5'-phosphomonoester.</text>
        <dbReference type="EC" id="3.1.26.4"/>
    </reaction>
</comment>
<evidence type="ECO:0000256" key="4">
    <source>
        <dbReference type="ARBA" id="ARBA00007058"/>
    </source>
</evidence>
<evidence type="ECO:0000256" key="1">
    <source>
        <dbReference type="ARBA" id="ARBA00000077"/>
    </source>
</evidence>
<dbReference type="Gene3D" id="1.10.10.460">
    <property type="entry name" value="Ribonuclease hii. Domain 2"/>
    <property type="match status" value="1"/>
</dbReference>
<dbReference type="GO" id="GO:0004523">
    <property type="term" value="F:RNA-DNA hybrid ribonuclease activity"/>
    <property type="evidence" value="ECO:0007669"/>
    <property type="project" value="UniProtKB-EC"/>
</dbReference>
<dbReference type="InterPro" id="IPR023160">
    <property type="entry name" value="RNase_HII_hlx-loop-hlx_cap_dom"/>
</dbReference>
<dbReference type="PROSITE" id="PS51975">
    <property type="entry name" value="RNASE_H_2"/>
    <property type="match status" value="1"/>
</dbReference>
<keyword evidence="7 10" id="KW-0255">Endonuclease</keyword>
<dbReference type="GO" id="GO:0006298">
    <property type="term" value="P:mismatch repair"/>
    <property type="evidence" value="ECO:0007669"/>
    <property type="project" value="TreeGrafter"/>
</dbReference>
<evidence type="ECO:0000256" key="10">
    <source>
        <dbReference type="RuleBase" id="RU003515"/>
    </source>
</evidence>
<feature type="domain" description="RNase H type-2" evidence="12">
    <location>
        <begin position="1"/>
        <end position="183"/>
    </location>
</feature>
<dbReference type="GO" id="GO:0046872">
    <property type="term" value="F:metal ion binding"/>
    <property type="evidence" value="ECO:0007669"/>
    <property type="project" value="UniProtKB-KW"/>
</dbReference>
<keyword evidence="14" id="KW-1185">Reference proteome</keyword>
<evidence type="ECO:0000256" key="2">
    <source>
        <dbReference type="ARBA" id="ARBA00001936"/>
    </source>
</evidence>
<dbReference type="EMBL" id="HG671424">
    <property type="protein sequence ID" value="CDI80981.1"/>
    <property type="molecule type" value="Genomic_DNA"/>
</dbReference>
<dbReference type="InterPro" id="IPR001352">
    <property type="entry name" value="RNase_HII/HIII"/>
</dbReference>
<name>U6GL74_EIMAC</name>
<evidence type="ECO:0000256" key="3">
    <source>
        <dbReference type="ARBA" id="ARBA00001946"/>
    </source>
</evidence>
<keyword evidence="6" id="KW-0479">Metal-binding</keyword>
<dbReference type="PANTHER" id="PTHR10954">
    <property type="entry name" value="RIBONUCLEASE H2 SUBUNIT A"/>
    <property type="match status" value="1"/>
</dbReference>
<evidence type="ECO:0000256" key="6">
    <source>
        <dbReference type="ARBA" id="ARBA00022723"/>
    </source>
</evidence>
<organism evidence="13 14">
    <name type="scientific">Eimeria acervulina</name>
    <name type="common">Coccidian parasite</name>
    <dbReference type="NCBI Taxonomy" id="5801"/>
    <lineage>
        <taxon>Eukaryota</taxon>
        <taxon>Sar</taxon>
        <taxon>Alveolata</taxon>
        <taxon>Apicomplexa</taxon>
        <taxon>Conoidasida</taxon>
        <taxon>Coccidia</taxon>
        <taxon>Eucoccidiorida</taxon>
        <taxon>Eimeriorina</taxon>
        <taxon>Eimeriidae</taxon>
        <taxon>Eimeria</taxon>
    </lineage>
</organism>
<dbReference type="FunFam" id="1.10.10.460:FF:000001">
    <property type="entry name" value="Ribonuclease"/>
    <property type="match status" value="1"/>
</dbReference>
<keyword evidence="5 10" id="KW-0540">Nuclease</keyword>
<dbReference type="GO" id="GO:0003723">
    <property type="term" value="F:RNA binding"/>
    <property type="evidence" value="ECO:0007669"/>
    <property type="project" value="UniProtKB-UniRule"/>
</dbReference>
<dbReference type="EC" id="3.1.26.4" evidence="10"/>
<dbReference type="RefSeq" id="XP_013249162.1">
    <property type="nucleotide sequence ID" value="XM_013393708.1"/>
</dbReference>
<feature type="region of interest" description="Disordered" evidence="11">
    <location>
        <begin position="130"/>
        <end position="194"/>
    </location>
</feature>
<evidence type="ECO:0000259" key="12">
    <source>
        <dbReference type="PROSITE" id="PS51975"/>
    </source>
</evidence>
<feature type="compositionally biased region" description="Low complexity" evidence="11">
    <location>
        <begin position="145"/>
        <end position="157"/>
    </location>
</feature>
<dbReference type="AlphaFoldDB" id="U6GL74"/>
<evidence type="ECO:0000256" key="9">
    <source>
        <dbReference type="PROSITE-ProRule" id="PRU01319"/>
    </source>
</evidence>
<evidence type="ECO:0000313" key="14">
    <source>
        <dbReference type="Proteomes" id="UP000018050"/>
    </source>
</evidence>
<dbReference type="GO" id="GO:0032299">
    <property type="term" value="C:ribonuclease H2 complex"/>
    <property type="evidence" value="ECO:0007669"/>
    <property type="project" value="TreeGrafter"/>
</dbReference>
<dbReference type="OrthoDB" id="7462577at2759"/>
<comment type="cofactor">
    <cofactor evidence="3">
        <name>Mg(2+)</name>
        <dbReference type="ChEBI" id="CHEBI:18420"/>
    </cofactor>
</comment>
<gene>
    <name evidence="13" type="ORF">EAH_00057770</name>
</gene>
<protein>
    <recommendedName>
        <fullName evidence="10">Ribonuclease</fullName>
        <ecNumber evidence="10">3.1.26.4</ecNumber>
    </recommendedName>
</protein>
<proteinExistence type="inferred from homology"/>
<dbReference type="InterPro" id="IPR012337">
    <property type="entry name" value="RNaseH-like_sf"/>
</dbReference>
<reference evidence="13" key="1">
    <citation type="submission" date="2013-10" db="EMBL/GenBank/DDBJ databases">
        <title>Genomic analysis of the causative agents of coccidiosis in chickens.</title>
        <authorList>
            <person name="Reid A.J."/>
            <person name="Blake D."/>
            <person name="Billington K."/>
            <person name="Browne H."/>
            <person name="Dunn M."/>
            <person name="Hung S."/>
            <person name="Kawahara F."/>
            <person name="Miranda-Saavedra D."/>
            <person name="Mourier T."/>
            <person name="Nagra H."/>
            <person name="Otto T.D."/>
            <person name="Rawlings N."/>
            <person name="Sanchez A."/>
            <person name="Sanders M."/>
            <person name="Subramaniam C."/>
            <person name="Tay Y."/>
            <person name="Dear P."/>
            <person name="Doerig C."/>
            <person name="Gruber A."/>
            <person name="Parkinson J."/>
            <person name="Shirley M."/>
            <person name="Wan K.L."/>
            <person name="Berriman M."/>
            <person name="Tomley F."/>
            <person name="Pain A."/>
        </authorList>
    </citation>
    <scope>NUCLEOTIDE SEQUENCE</scope>
    <source>
        <strain evidence="13">Houghton</strain>
    </source>
</reference>
<comment type="cofactor">
    <cofactor evidence="2">
        <name>Mn(2+)</name>
        <dbReference type="ChEBI" id="CHEBI:29035"/>
    </cofactor>
</comment>
<dbReference type="GO" id="GO:0043137">
    <property type="term" value="P:DNA replication, removal of RNA primer"/>
    <property type="evidence" value="ECO:0007669"/>
    <property type="project" value="TreeGrafter"/>
</dbReference>